<evidence type="ECO:0000256" key="1">
    <source>
        <dbReference type="SAM" id="Phobius"/>
    </source>
</evidence>
<feature type="transmembrane region" description="Helical" evidence="1">
    <location>
        <begin position="100"/>
        <end position="119"/>
    </location>
</feature>
<dbReference type="Proteomes" id="UP000027265">
    <property type="component" value="Unassembled WGS sequence"/>
</dbReference>
<dbReference type="HOGENOM" id="CLU_052677_1_0_1"/>
<feature type="transmembrane region" description="Helical" evidence="1">
    <location>
        <begin position="126"/>
        <end position="146"/>
    </location>
</feature>
<feature type="transmembrane region" description="Helical" evidence="1">
    <location>
        <begin position="43"/>
        <end position="61"/>
    </location>
</feature>
<gene>
    <name evidence="2" type="ORF">JAAARDRAFT_414063</name>
</gene>
<feature type="transmembrane region" description="Helical" evidence="1">
    <location>
        <begin position="68"/>
        <end position="88"/>
    </location>
</feature>
<keyword evidence="3" id="KW-1185">Reference proteome</keyword>
<keyword evidence="1" id="KW-0812">Transmembrane</keyword>
<organism evidence="2 3">
    <name type="scientific">Jaapia argillacea MUCL 33604</name>
    <dbReference type="NCBI Taxonomy" id="933084"/>
    <lineage>
        <taxon>Eukaryota</taxon>
        <taxon>Fungi</taxon>
        <taxon>Dikarya</taxon>
        <taxon>Basidiomycota</taxon>
        <taxon>Agaricomycotina</taxon>
        <taxon>Agaricomycetes</taxon>
        <taxon>Agaricomycetidae</taxon>
        <taxon>Jaapiales</taxon>
        <taxon>Jaapiaceae</taxon>
        <taxon>Jaapia</taxon>
    </lineage>
</organism>
<keyword evidence="1" id="KW-0472">Membrane</keyword>
<sequence>MYIFQIPVVVTLNPLAHFITSSNMSNTLADPCALTVNPDITGIGVRVAIYVQSLIAIIVVADRELWISLAQGGLLTNICLVLATIIQWKTLGNVSLIDGIIVTLLSNLGTIAAMPAALYDYGKMTAYTFHIAALLIGTLNCVWTIVVQAEAPTFGQVSGCHTNDHVVFAIVGIHVRATVLWLRVVLIVASAVTIIKAPIEYVKYLNKAQSEPDDSSSTNSTGRCTAVLTTPLTLTYWSLALVTIELTLEKNGVRSQTAQWTLGQTMSMLLVVQPIVEIVRKAYRMSQ</sequence>
<name>A0A067PFY8_9AGAM</name>
<dbReference type="OrthoDB" id="3351993at2759"/>
<feature type="transmembrane region" description="Helical" evidence="1">
    <location>
        <begin position="166"/>
        <end position="195"/>
    </location>
</feature>
<dbReference type="EMBL" id="KL197731">
    <property type="protein sequence ID" value="KDQ53828.1"/>
    <property type="molecule type" value="Genomic_DNA"/>
</dbReference>
<evidence type="ECO:0000313" key="3">
    <source>
        <dbReference type="Proteomes" id="UP000027265"/>
    </source>
</evidence>
<proteinExistence type="predicted"/>
<dbReference type="InParanoid" id="A0A067PFY8"/>
<reference evidence="3" key="1">
    <citation type="journal article" date="2014" name="Proc. Natl. Acad. Sci. U.S.A.">
        <title>Extensive sampling of basidiomycete genomes demonstrates inadequacy of the white-rot/brown-rot paradigm for wood decay fungi.</title>
        <authorList>
            <person name="Riley R."/>
            <person name="Salamov A.A."/>
            <person name="Brown D.W."/>
            <person name="Nagy L.G."/>
            <person name="Floudas D."/>
            <person name="Held B.W."/>
            <person name="Levasseur A."/>
            <person name="Lombard V."/>
            <person name="Morin E."/>
            <person name="Otillar R."/>
            <person name="Lindquist E.A."/>
            <person name="Sun H."/>
            <person name="LaButti K.M."/>
            <person name="Schmutz J."/>
            <person name="Jabbour D."/>
            <person name="Luo H."/>
            <person name="Baker S.E."/>
            <person name="Pisabarro A.G."/>
            <person name="Walton J.D."/>
            <person name="Blanchette R.A."/>
            <person name="Henrissat B."/>
            <person name="Martin F."/>
            <person name="Cullen D."/>
            <person name="Hibbett D.S."/>
            <person name="Grigoriev I.V."/>
        </authorList>
    </citation>
    <scope>NUCLEOTIDE SEQUENCE [LARGE SCALE GENOMIC DNA]</scope>
    <source>
        <strain evidence="3">MUCL 33604</strain>
    </source>
</reference>
<accession>A0A067PFY8</accession>
<keyword evidence="1" id="KW-1133">Transmembrane helix</keyword>
<evidence type="ECO:0000313" key="2">
    <source>
        <dbReference type="EMBL" id="KDQ53828.1"/>
    </source>
</evidence>
<dbReference type="AlphaFoldDB" id="A0A067PFY8"/>
<protein>
    <submittedName>
        <fullName evidence="2">Uncharacterized protein</fullName>
    </submittedName>
</protein>